<comment type="caution">
    <text evidence="6">The sequence shown here is derived from an EMBL/GenBank/DDBJ whole genome shotgun (WGS) entry which is preliminary data.</text>
</comment>
<evidence type="ECO:0000313" key="6">
    <source>
        <dbReference type="EMBL" id="HJC50166.1"/>
    </source>
</evidence>
<evidence type="ECO:0000313" key="7">
    <source>
        <dbReference type="Proteomes" id="UP000823904"/>
    </source>
</evidence>
<evidence type="ECO:0000259" key="5">
    <source>
        <dbReference type="Pfam" id="PF25137"/>
    </source>
</evidence>
<evidence type="ECO:0000256" key="1">
    <source>
        <dbReference type="ARBA" id="ARBA00007358"/>
    </source>
</evidence>
<dbReference type="FunFam" id="1.20.1090.10:FF:000001">
    <property type="entry name" value="Aldehyde-alcohol dehydrogenase"/>
    <property type="match status" value="1"/>
</dbReference>
<dbReference type="GO" id="GO:0004022">
    <property type="term" value="F:alcohol dehydrogenase (NAD+) activity"/>
    <property type="evidence" value="ECO:0007669"/>
    <property type="project" value="UniProtKB-ARBA"/>
</dbReference>
<dbReference type="Pfam" id="PF25137">
    <property type="entry name" value="ADH_Fe_C"/>
    <property type="match status" value="1"/>
</dbReference>
<dbReference type="InterPro" id="IPR018211">
    <property type="entry name" value="ADH_Fe_CS"/>
</dbReference>
<dbReference type="Proteomes" id="UP000823904">
    <property type="component" value="Unassembled WGS sequence"/>
</dbReference>
<proteinExistence type="inferred from homology"/>
<feature type="domain" description="Alcohol dehydrogenase iron-type/glycerol dehydrogenase GldA" evidence="4">
    <location>
        <begin position="8"/>
        <end position="174"/>
    </location>
</feature>
<dbReference type="Pfam" id="PF00465">
    <property type="entry name" value="Fe-ADH"/>
    <property type="match status" value="1"/>
</dbReference>
<accession>A0A9D2PG49</accession>
<dbReference type="AlphaFoldDB" id="A0A9D2PG49"/>
<sequence length="385" mass="40855">MADQFFTPPKIIMGENALEAAGDHIRTMGRKALIVCGPVVKKIGIAGKVAAVLEKYDISYVIFAGITDEPTDQMVEEGTKIYLEQNCDFLIGAGGGSPLDAVKAIGLKAVCGGKMSDYMGVSVTGKLPPVAVIPTTAGTGSEATQFTIITDTKNNVKMLLKGESFMPDLAVIDPAYTMTAPPGVTAATGLDALTHAIEAYTSRKAQPLTDIFAVSAVRRIFANLPAACEDGSNLDARKEMSLAALEAGIAFNNSSVTIVHGMSRPIGALFHVPHGTSNAMLLYPCLNYVMDGAAERFADLGRAVQAAGAEDDDSTAAGKFIDAVRKLCDRCEIGKPEDYGIDRETFLGAVDKMAEDAETSGSPSNTRKKIRKEDMIKIYRSLWEA</sequence>
<dbReference type="Gene3D" id="1.20.1090.10">
    <property type="entry name" value="Dehydroquinate synthase-like - alpha domain"/>
    <property type="match status" value="1"/>
</dbReference>
<dbReference type="SUPFAM" id="SSF56796">
    <property type="entry name" value="Dehydroquinate synthase-like"/>
    <property type="match status" value="1"/>
</dbReference>
<reference evidence="6" key="2">
    <citation type="submission" date="2021-04" db="EMBL/GenBank/DDBJ databases">
        <authorList>
            <person name="Gilroy R."/>
        </authorList>
    </citation>
    <scope>NUCLEOTIDE SEQUENCE</scope>
    <source>
        <strain evidence="6">ChiSjej3B21-8574</strain>
    </source>
</reference>
<dbReference type="PANTHER" id="PTHR11496:SF102">
    <property type="entry name" value="ALCOHOL DEHYDROGENASE 4"/>
    <property type="match status" value="1"/>
</dbReference>
<gene>
    <name evidence="6" type="ORF">H9754_06255</name>
</gene>
<name>A0A9D2PG49_9FIRM</name>
<dbReference type="InterPro" id="IPR056798">
    <property type="entry name" value="ADH_Fe_C"/>
</dbReference>
<dbReference type="CDD" id="cd08194">
    <property type="entry name" value="Fe-ADH-like"/>
    <property type="match status" value="1"/>
</dbReference>
<dbReference type="FunFam" id="3.40.50.1970:FF:000003">
    <property type="entry name" value="Alcohol dehydrogenase, iron-containing"/>
    <property type="match status" value="1"/>
</dbReference>
<feature type="domain" description="Fe-containing alcohol dehydrogenase-like C-terminal" evidence="5">
    <location>
        <begin position="185"/>
        <end position="382"/>
    </location>
</feature>
<dbReference type="PANTHER" id="PTHR11496">
    <property type="entry name" value="ALCOHOL DEHYDROGENASE"/>
    <property type="match status" value="1"/>
</dbReference>
<dbReference type="InterPro" id="IPR039697">
    <property type="entry name" value="Alcohol_dehydrogenase_Fe"/>
</dbReference>
<evidence type="ECO:0000256" key="2">
    <source>
        <dbReference type="ARBA" id="ARBA00023002"/>
    </source>
</evidence>
<dbReference type="Gene3D" id="3.40.50.1970">
    <property type="match status" value="1"/>
</dbReference>
<dbReference type="EMBL" id="DWWD01000024">
    <property type="protein sequence ID" value="HJC50166.1"/>
    <property type="molecule type" value="Genomic_DNA"/>
</dbReference>
<reference evidence="6" key="1">
    <citation type="journal article" date="2021" name="PeerJ">
        <title>Extensive microbial diversity within the chicken gut microbiome revealed by metagenomics and culture.</title>
        <authorList>
            <person name="Gilroy R."/>
            <person name="Ravi A."/>
            <person name="Getino M."/>
            <person name="Pursley I."/>
            <person name="Horton D.L."/>
            <person name="Alikhan N.F."/>
            <person name="Baker D."/>
            <person name="Gharbi K."/>
            <person name="Hall N."/>
            <person name="Watson M."/>
            <person name="Adriaenssens E.M."/>
            <person name="Foster-Nyarko E."/>
            <person name="Jarju S."/>
            <person name="Secka A."/>
            <person name="Antonio M."/>
            <person name="Oren A."/>
            <person name="Chaudhuri R.R."/>
            <person name="La Ragione R."/>
            <person name="Hildebrand F."/>
            <person name="Pallen M.J."/>
        </authorList>
    </citation>
    <scope>NUCLEOTIDE SEQUENCE</scope>
    <source>
        <strain evidence="6">ChiSjej3B21-8574</strain>
    </source>
</reference>
<keyword evidence="2" id="KW-0560">Oxidoreductase</keyword>
<protein>
    <submittedName>
        <fullName evidence="6">Iron-containing alcohol dehydrogenase</fullName>
    </submittedName>
</protein>
<evidence type="ECO:0000256" key="3">
    <source>
        <dbReference type="ARBA" id="ARBA00023027"/>
    </source>
</evidence>
<dbReference type="GO" id="GO:0046872">
    <property type="term" value="F:metal ion binding"/>
    <property type="evidence" value="ECO:0007669"/>
    <property type="project" value="InterPro"/>
</dbReference>
<dbReference type="InterPro" id="IPR001670">
    <property type="entry name" value="ADH_Fe/GldA"/>
</dbReference>
<organism evidence="6 7">
    <name type="scientific">Candidatus Anaerostipes avistercoris</name>
    <dbReference type="NCBI Taxonomy" id="2838462"/>
    <lineage>
        <taxon>Bacteria</taxon>
        <taxon>Bacillati</taxon>
        <taxon>Bacillota</taxon>
        <taxon>Clostridia</taxon>
        <taxon>Lachnospirales</taxon>
        <taxon>Lachnospiraceae</taxon>
        <taxon>Anaerostipes</taxon>
    </lineage>
</organism>
<evidence type="ECO:0000259" key="4">
    <source>
        <dbReference type="Pfam" id="PF00465"/>
    </source>
</evidence>
<comment type="similarity">
    <text evidence="1">Belongs to the iron-containing alcohol dehydrogenase family.</text>
</comment>
<dbReference type="PROSITE" id="PS00913">
    <property type="entry name" value="ADH_IRON_1"/>
    <property type="match status" value="1"/>
</dbReference>
<keyword evidence="3" id="KW-0520">NAD</keyword>